<dbReference type="Pfam" id="PF02996">
    <property type="entry name" value="Prefoldin"/>
    <property type="match status" value="1"/>
</dbReference>
<dbReference type="PANTHER" id="PTHR13345:SF9">
    <property type="entry name" value="PROTEIN UXT"/>
    <property type="match status" value="1"/>
</dbReference>
<dbReference type="STRING" id="215637.A0A4P9ZRZ4"/>
<reference evidence="3" key="1">
    <citation type="journal article" date="2018" name="Nat. Microbiol.">
        <title>Leveraging single-cell genomics to expand the fungal tree of life.</title>
        <authorList>
            <person name="Ahrendt S.R."/>
            <person name="Quandt C.A."/>
            <person name="Ciobanu D."/>
            <person name="Clum A."/>
            <person name="Salamov A."/>
            <person name="Andreopoulos B."/>
            <person name="Cheng J.F."/>
            <person name="Woyke T."/>
            <person name="Pelin A."/>
            <person name="Henrissat B."/>
            <person name="Reynolds N.K."/>
            <person name="Benny G.L."/>
            <person name="Smith M.E."/>
            <person name="James T.Y."/>
            <person name="Grigoriev I.V."/>
        </authorList>
    </citation>
    <scope>NUCLEOTIDE SEQUENCE [LARGE SCALE GENOMIC DNA]</scope>
    <source>
        <strain evidence="3">RSA 468</strain>
    </source>
</reference>
<sequence>MEELNAQIHKYEEFVSHKLQPDLATALTERDAVYNQISEYLKLRNTIEVFDQKKLTSLKTQIDLGCNFYVQARVPDTTYIFVSVGHGFHLQMTHPEALGYITRREAQLQRKADQLTETANRIKAQIKTVYLAIAEIMQLQSTG</sequence>
<comment type="similarity">
    <text evidence="1">Belongs to the UXT family.</text>
</comment>
<dbReference type="GO" id="GO:0016592">
    <property type="term" value="C:mediator complex"/>
    <property type="evidence" value="ECO:0007669"/>
    <property type="project" value="TreeGrafter"/>
</dbReference>
<dbReference type="Gene3D" id="1.10.287.370">
    <property type="match status" value="1"/>
</dbReference>
<accession>A0A4P9ZRZ4</accession>
<dbReference type="SUPFAM" id="SSF46579">
    <property type="entry name" value="Prefoldin"/>
    <property type="match status" value="1"/>
</dbReference>
<dbReference type="PANTHER" id="PTHR13345">
    <property type="entry name" value="MEDIATOR OF RNA POLYMERASE II TRANSCRIPTION SUBUNIT 10"/>
    <property type="match status" value="1"/>
</dbReference>
<dbReference type="InterPro" id="IPR009053">
    <property type="entry name" value="Prefoldin"/>
</dbReference>
<organism evidence="2 3">
    <name type="scientific">Dimargaris cristalligena</name>
    <dbReference type="NCBI Taxonomy" id="215637"/>
    <lineage>
        <taxon>Eukaryota</taxon>
        <taxon>Fungi</taxon>
        <taxon>Fungi incertae sedis</taxon>
        <taxon>Zoopagomycota</taxon>
        <taxon>Kickxellomycotina</taxon>
        <taxon>Dimargaritomycetes</taxon>
        <taxon>Dimargaritales</taxon>
        <taxon>Dimargaritaceae</taxon>
        <taxon>Dimargaris</taxon>
    </lineage>
</organism>
<gene>
    <name evidence="2" type="ORF">BJ085DRAFT_17003</name>
</gene>
<dbReference type="EMBL" id="ML002674">
    <property type="protein sequence ID" value="RKP36326.1"/>
    <property type="molecule type" value="Genomic_DNA"/>
</dbReference>
<dbReference type="CDD" id="cd23158">
    <property type="entry name" value="Prefoldin_UXT"/>
    <property type="match status" value="1"/>
</dbReference>
<dbReference type="GO" id="GO:0045944">
    <property type="term" value="P:positive regulation of transcription by RNA polymerase II"/>
    <property type="evidence" value="ECO:0007669"/>
    <property type="project" value="TreeGrafter"/>
</dbReference>
<dbReference type="OrthoDB" id="433124at2759"/>
<evidence type="ECO:0000256" key="1">
    <source>
        <dbReference type="ARBA" id="ARBA00007666"/>
    </source>
</evidence>
<dbReference type="GO" id="GO:0000122">
    <property type="term" value="P:negative regulation of transcription by RNA polymerase II"/>
    <property type="evidence" value="ECO:0007669"/>
    <property type="project" value="InterPro"/>
</dbReference>
<protein>
    <submittedName>
        <fullName evidence="2">Prefoldin</fullName>
    </submittedName>
</protein>
<dbReference type="Proteomes" id="UP000268162">
    <property type="component" value="Unassembled WGS sequence"/>
</dbReference>
<dbReference type="InterPro" id="IPR004127">
    <property type="entry name" value="Prefoldin_subunit_alpha"/>
</dbReference>
<dbReference type="InterPro" id="IPR003994">
    <property type="entry name" value="UXT"/>
</dbReference>
<keyword evidence="3" id="KW-1185">Reference proteome</keyword>
<evidence type="ECO:0000313" key="2">
    <source>
        <dbReference type="EMBL" id="RKP36326.1"/>
    </source>
</evidence>
<dbReference type="AlphaFoldDB" id="A0A4P9ZRZ4"/>
<proteinExistence type="inferred from homology"/>
<dbReference type="PRINTS" id="PR01502">
    <property type="entry name" value="UXTPROTEIN"/>
</dbReference>
<evidence type="ECO:0000313" key="3">
    <source>
        <dbReference type="Proteomes" id="UP000268162"/>
    </source>
</evidence>
<dbReference type="GO" id="GO:0003714">
    <property type="term" value="F:transcription corepressor activity"/>
    <property type="evidence" value="ECO:0007669"/>
    <property type="project" value="InterPro"/>
</dbReference>
<name>A0A4P9ZRZ4_9FUNG</name>